<dbReference type="CDD" id="cd00719">
    <property type="entry name" value="GIY-YIG_SF"/>
    <property type="match status" value="1"/>
</dbReference>
<dbReference type="Gene3D" id="3.40.1440.10">
    <property type="entry name" value="GIY-YIG endonuclease"/>
    <property type="match status" value="1"/>
</dbReference>
<dbReference type="Pfam" id="PF01541">
    <property type="entry name" value="GIY-YIG"/>
    <property type="match status" value="1"/>
</dbReference>
<dbReference type="PROSITE" id="PS50164">
    <property type="entry name" value="GIY_YIG"/>
    <property type="match status" value="1"/>
</dbReference>
<proteinExistence type="predicted"/>
<dbReference type="RefSeq" id="WP_163662074.1">
    <property type="nucleotide sequence ID" value="NZ_QZCE01000002.1"/>
</dbReference>
<evidence type="ECO:0000259" key="1">
    <source>
        <dbReference type="PROSITE" id="PS50164"/>
    </source>
</evidence>
<dbReference type="InterPro" id="IPR035901">
    <property type="entry name" value="GIY-YIG_endonuc_sf"/>
</dbReference>
<evidence type="ECO:0000313" key="3">
    <source>
        <dbReference type="Proteomes" id="UP000473574"/>
    </source>
</evidence>
<dbReference type="Proteomes" id="UP000473574">
    <property type="component" value="Unassembled WGS sequence"/>
</dbReference>
<sequence>MIDALEIDIDKLPWMPLMERSVFPEEPAVYLAIDSSNKVQYIGQSVNPQKRWLSHHRFKELSELEGMKIAYLFVRHEELISCESTLINRFRPPLNRAYTHKTITDFAGTGNMRDFVEKLPEEGRYRPKKFLSIVCDFMKRSILPDTFRTWRKRIKIKAGPDNCYSKEQICYMLEYLDFRAKGYTTNQFIDYKAGKFVPYLE</sequence>
<dbReference type="InterPro" id="IPR000305">
    <property type="entry name" value="GIY-YIG_endonuc"/>
</dbReference>
<dbReference type="EMBL" id="QZCE01000002">
    <property type="protein sequence ID" value="NEZ63009.1"/>
    <property type="molecule type" value="Genomic_DNA"/>
</dbReference>
<feature type="domain" description="GIY-YIG" evidence="1">
    <location>
        <begin position="25"/>
        <end position="96"/>
    </location>
</feature>
<gene>
    <name evidence="2" type="ORF">D0962_09480</name>
</gene>
<dbReference type="SUPFAM" id="SSF82771">
    <property type="entry name" value="GIY-YIG endonuclease"/>
    <property type="match status" value="1"/>
</dbReference>
<accession>A0A6M0S3C2</accession>
<dbReference type="SMART" id="SM00465">
    <property type="entry name" value="GIYc"/>
    <property type="match status" value="1"/>
</dbReference>
<comment type="caution">
    <text evidence="2">The sequence shown here is derived from an EMBL/GenBank/DDBJ whole genome shotgun (WGS) entry which is preliminary data.</text>
</comment>
<dbReference type="AlphaFoldDB" id="A0A6M0S3C2"/>
<protein>
    <submittedName>
        <fullName evidence="2">GIY-YIG nuclease family protein</fullName>
    </submittedName>
</protein>
<evidence type="ECO:0000313" key="2">
    <source>
        <dbReference type="EMBL" id="NEZ63009.1"/>
    </source>
</evidence>
<reference evidence="2 3" key="1">
    <citation type="journal article" date="2020" name="Microb. Ecol.">
        <title>Ecogenomics of the Marine Benthic Filamentous Cyanobacterium Adonisia.</title>
        <authorList>
            <person name="Walter J.M."/>
            <person name="Coutinho F.H."/>
            <person name="Leomil L."/>
            <person name="Hargreaves P.I."/>
            <person name="Campeao M.E."/>
            <person name="Vieira V.V."/>
            <person name="Silva B.S."/>
            <person name="Fistarol G.O."/>
            <person name="Salomon P.S."/>
            <person name="Sawabe T."/>
            <person name="Mino S."/>
            <person name="Hosokawa M."/>
            <person name="Miyashita H."/>
            <person name="Maruyama F."/>
            <person name="van Verk M.C."/>
            <person name="Dutilh B.E."/>
            <person name="Thompson C.C."/>
            <person name="Thompson F.L."/>
        </authorList>
    </citation>
    <scope>NUCLEOTIDE SEQUENCE [LARGE SCALE GENOMIC DNA]</scope>
    <source>
        <strain evidence="2 3">CCMR0082</strain>
    </source>
</reference>
<organism evidence="2 3">
    <name type="scientific">Adonisia turfae CCMR0082</name>
    <dbReference type="NCBI Taxonomy" id="2304604"/>
    <lineage>
        <taxon>Bacteria</taxon>
        <taxon>Bacillati</taxon>
        <taxon>Cyanobacteriota</taxon>
        <taxon>Adonisia</taxon>
        <taxon>Adonisia turfae</taxon>
    </lineage>
</organism>
<name>A0A6M0S3C2_9CYAN</name>